<gene>
    <name evidence="4" type="ORF">Micbo1qcDRAFT_193680</name>
</gene>
<dbReference type="InterPro" id="IPR000195">
    <property type="entry name" value="Rab-GAP-TBC_dom"/>
</dbReference>
<dbReference type="SMART" id="SM00164">
    <property type="entry name" value="TBC"/>
    <property type="match status" value="1"/>
</dbReference>
<dbReference type="GO" id="GO:0005096">
    <property type="term" value="F:GTPase activator activity"/>
    <property type="evidence" value="ECO:0007669"/>
    <property type="project" value="UniProtKB-KW"/>
</dbReference>
<organism evidence="4 5">
    <name type="scientific">Microdochium bolleyi</name>
    <dbReference type="NCBI Taxonomy" id="196109"/>
    <lineage>
        <taxon>Eukaryota</taxon>
        <taxon>Fungi</taxon>
        <taxon>Dikarya</taxon>
        <taxon>Ascomycota</taxon>
        <taxon>Pezizomycotina</taxon>
        <taxon>Sordariomycetes</taxon>
        <taxon>Xylariomycetidae</taxon>
        <taxon>Xylariales</taxon>
        <taxon>Microdochiaceae</taxon>
        <taxon>Microdochium</taxon>
    </lineage>
</organism>
<dbReference type="FunFam" id="1.10.8.270:FF:000031">
    <property type="entry name" value="TBC1 domain family member 5"/>
    <property type="match status" value="1"/>
</dbReference>
<evidence type="ECO:0000313" key="4">
    <source>
        <dbReference type="EMBL" id="KXJ94532.1"/>
    </source>
</evidence>
<protein>
    <submittedName>
        <fullName evidence="4">Rab-GTPase-TBC domain-containing protein</fullName>
    </submittedName>
</protein>
<dbReference type="PANTHER" id="PTHR22957:SF337">
    <property type="entry name" value="TBC1 DOMAIN FAMILY MEMBER 5"/>
    <property type="match status" value="1"/>
</dbReference>
<dbReference type="InParanoid" id="A0A136JBK7"/>
<dbReference type="Proteomes" id="UP000070501">
    <property type="component" value="Unassembled WGS sequence"/>
</dbReference>
<feature type="compositionally biased region" description="Polar residues" evidence="2">
    <location>
        <begin position="381"/>
        <end position="405"/>
    </location>
</feature>
<feature type="region of interest" description="Disordered" evidence="2">
    <location>
        <begin position="573"/>
        <end position="633"/>
    </location>
</feature>
<feature type="domain" description="Rab-GAP TBC" evidence="3">
    <location>
        <begin position="36"/>
        <end position="306"/>
    </location>
</feature>
<dbReference type="Pfam" id="PF00566">
    <property type="entry name" value="RabGAP-TBC"/>
    <property type="match status" value="1"/>
</dbReference>
<dbReference type="OrthoDB" id="27140at2759"/>
<evidence type="ECO:0000313" key="5">
    <source>
        <dbReference type="Proteomes" id="UP000070501"/>
    </source>
</evidence>
<accession>A0A136JBK7</accession>
<dbReference type="STRING" id="196109.A0A136JBK7"/>
<feature type="compositionally biased region" description="Polar residues" evidence="2">
    <location>
        <begin position="607"/>
        <end position="629"/>
    </location>
</feature>
<dbReference type="Gene3D" id="1.10.472.80">
    <property type="entry name" value="Ypt/Rab-GAP domain of gyp1p, domain 3"/>
    <property type="match status" value="1"/>
</dbReference>
<evidence type="ECO:0000256" key="2">
    <source>
        <dbReference type="SAM" id="MobiDB-lite"/>
    </source>
</evidence>
<dbReference type="FunFam" id="1.10.472.80:FF:000038">
    <property type="entry name" value="TBC1 domain family member 5"/>
    <property type="match status" value="1"/>
</dbReference>
<dbReference type="PROSITE" id="PS50086">
    <property type="entry name" value="TBC_RABGAP"/>
    <property type="match status" value="1"/>
</dbReference>
<dbReference type="InterPro" id="IPR035969">
    <property type="entry name" value="Rab-GAP_TBC_sf"/>
</dbReference>
<dbReference type="EMBL" id="KQ964247">
    <property type="protein sequence ID" value="KXJ94532.1"/>
    <property type="molecule type" value="Genomic_DNA"/>
</dbReference>
<feature type="compositionally biased region" description="Polar residues" evidence="2">
    <location>
        <begin position="582"/>
        <end position="593"/>
    </location>
</feature>
<feature type="region of interest" description="Disordered" evidence="2">
    <location>
        <begin position="666"/>
        <end position="745"/>
    </location>
</feature>
<dbReference type="AlphaFoldDB" id="A0A136JBK7"/>
<proteinExistence type="predicted"/>
<keyword evidence="5" id="KW-1185">Reference proteome</keyword>
<evidence type="ECO:0000256" key="1">
    <source>
        <dbReference type="ARBA" id="ARBA00022468"/>
    </source>
</evidence>
<dbReference type="Gene3D" id="1.10.8.270">
    <property type="entry name" value="putative rabgap domain of human tbc1 domain family member 14 like domains"/>
    <property type="match status" value="1"/>
</dbReference>
<keyword evidence="1" id="KW-0343">GTPase activation</keyword>
<sequence length="745" mass="81609">MRSLSESTERWQKTLKHSLSFADLQQAVQASGEESPCVSGCRSICWKAFLLNQTANTANWAHALRELRSSYSSLRDHFLKYIKHPEYLNAGTLDPLADDADSPWNTLRHDQALRAEILQDVERLPDIPFYHEARIQTMILDILFIYCKLNPDVGGYRQGMHELLAPIVYVVERDAIDPGAAATQGSAELMMVEMLDASFIEHDSYSLFAKVMDHAKGFYEVNDGSDKTAPVTTAYGSQAAKSSIVEKSMHIHEVCLQAVDPELAIHLTSIEILPQIFLIRWVRLLFSREFPFDEMLVLWDTMFSVDPTFRLIDMICTAMLVRIRWDLLEADYSGALQLLLRYPSPEGPNGPHTFVDDAIYLRKNMNHEGGSTLIGKYTGRRPSTGTAAGRTTSQRTPSPKTQPKQLITRPVMSPTRFISQQGSVEALLQGAAKGVFERSEKLGINQAVRDAMLEIKRNVSEAKSTMLANRDIFTESGQGSAVQAVALLDQRNQQLADVVGDVLSTLKDLIGSDLEDKEKCSESLNTATARLEVVKGFLEDSTMTVPADLTTLILQNGAKQDATLAIRAANGQPNSIVEPVGSSLNGTSQAEVSNKNDEKATDAPGTAEQQSTTPQPESATLTVPGSENNDPLDVGAISTAEATRRPQAPNPTRSTIAQSSFAWMLEPDESSSTTKAGPVTSISSFKKSPTAPSSSSSGHRKRPSANANRERTAFLFGDITTDDSDRGDGLPEDLFGLKPLKKSQA</sequence>
<dbReference type="PANTHER" id="PTHR22957">
    <property type="entry name" value="TBC1 DOMAIN FAMILY MEMBER GTPASE-ACTIVATING PROTEIN"/>
    <property type="match status" value="1"/>
</dbReference>
<name>A0A136JBK7_9PEZI</name>
<feature type="region of interest" description="Disordered" evidence="2">
    <location>
        <begin position="371"/>
        <end position="405"/>
    </location>
</feature>
<dbReference type="SUPFAM" id="SSF47923">
    <property type="entry name" value="Ypt/Rab-GAP domain of gyp1p"/>
    <property type="match status" value="2"/>
</dbReference>
<reference evidence="5" key="1">
    <citation type="submission" date="2016-02" db="EMBL/GenBank/DDBJ databases">
        <title>Draft genome sequence of Microdochium bolleyi, a fungal endophyte of beachgrass.</title>
        <authorList>
            <consortium name="DOE Joint Genome Institute"/>
            <person name="David A.S."/>
            <person name="May G."/>
            <person name="Haridas S."/>
            <person name="Lim J."/>
            <person name="Wang M."/>
            <person name="Labutti K."/>
            <person name="Lipzen A."/>
            <person name="Barry K."/>
            <person name="Grigoriev I.V."/>
        </authorList>
    </citation>
    <scope>NUCLEOTIDE SEQUENCE [LARGE SCALE GENOMIC DNA]</scope>
    <source>
        <strain evidence="5">J235TASD1</strain>
    </source>
</reference>
<evidence type="ECO:0000259" key="3">
    <source>
        <dbReference type="PROSITE" id="PS50086"/>
    </source>
</evidence>
<feature type="compositionally biased region" description="Low complexity" evidence="2">
    <location>
        <begin position="683"/>
        <end position="697"/>
    </location>
</feature>